<gene>
    <name evidence="3" type="ORF">SK128_026763</name>
</gene>
<feature type="compositionally biased region" description="Basic and acidic residues" evidence="1">
    <location>
        <begin position="478"/>
        <end position="489"/>
    </location>
</feature>
<comment type="caution">
    <text evidence="3">The sequence shown here is derived from an EMBL/GenBank/DDBJ whole genome shotgun (WGS) entry which is preliminary data.</text>
</comment>
<feature type="compositionally biased region" description="Polar residues" evidence="1">
    <location>
        <begin position="407"/>
        <end position="417"/>
    </location>
</feature>
<feature type="compositionally biased region" description="Basic and acidic residues" evidence="1">
    <location>
        <begin position="314"/>
        <end position="330"/>
    </location>
</feature>
<feature type="compositionally biased region" description="Low complexity" evidence="1">
    <location>
        <begin position="548"/>
        <end position="560"/>
    </location>
</feature>
<feature type="compositionally biased region" description="Polar residues" evidence="1">
    <location>
        <begin position="746"/>
        <end position="763"/>
    </location>
</feature>
<feature type="compositionally biased region" description="Polar residues" evidence="1">
    <location>
        <begin position="652"/>
        <end position="661"/>
    </location>
</feature>
<sequence>MSVVERLQHLLDTGQFADVNVRVGKGNDVAVFKVHFMRYSKARDLMGSRRGSCILPSSDEISPEICLKNGTVLAFNKVCRFRKGYRCPQEEIYMPHELRFRVSQNIKLLGVGFGFLFSCTDMGITVHCQGPWETRQWTDITQSYCRVSGEKQETADVRLMFSEPVRIEKNHSYKVMVKIGRMSAGSSEVDLWGGTGAQYTIQTEEANFFFIKAAVDPNKNVEESDGDTKPGIITELLYQIDTQEDNDEPKTEYVSRRRRPKSEEEDAQVVSNDSSPWRKRHRPAASETPSHVSKISPMEEYKPMSFSTNRWRTKPRDEETESKPQVEEYKPSSFATNRWRVRPKEEETVKSVTVEEPKPSYSISRWRPKEENSSVLNTTVVDDKPSSFATNRWRTRSREEETDTKSSLDNLPYSTRKTSNEEKPNTYSSSTWRSRMREEAQPVKVELRKTINLEDEKSSLPFLRRHESATNKLPEVPYMRRRESTEAKAPEMPAFLRKKSTPTVEDNKAATPFGRNRWGSTIGSTSSDDRQSRDATTTRSRFLPNGTSSSISSSHPSDSLALRRRDSSTSRYSSTREPSLSKIQDSSALSRPSDISFRSRDTSLTRRDSSSRLRDSTSSSRFGPSSTSSYGSSYLSRYDSSSSGGMTSGSSNITDKYSSSALDGRTQRKYTGAGSDFSVIRSRFGSPLPNGNSDAGTSGRYRASSIGLKDTGGSSNIYGLSSYTGKSDLVPSSRFSTSLSSRGSNGDYSNSLSRHSSTFTSDPSYKSIGSRYSSSLTPTSASADSGKRGTDYSSYKYSNGGSPSTKYGSISNRYGSTSKRY</sequence>
<feature type="region of interest" description="Disordered" evidence="1">
    <location>
        <begin position="464"/>
        <end position="674"/>
    </location>
</feature>
<evidence type="ECO:0000313" key="3">
    <source>
        <dbReference type="EMBL" id="KAK7083731.1"/>
    </source>
</evidence>
<proteinExistence type="predicted"/>
<evidence type="ECO:0000256" key="1">
    <source>
        <dbReference type="SAM" id="MobiDB-lite"/>
    </source>
</evidence>
<dbReference type="AlphaFoldDB" id="A0AAN8XGI5"/>
<feature type="region of interest" description="Disordered" evidence="1">
    <location>
        <begin position="731"/>
        <end position="821"/>
    </location>
</feature>
<feature type="compositionally biased region" description="Low complexity" evidence="1">
    <location>
        <begin position="764"/>
        <end position="775"/>
    </location>
</feature>
<protein>
    <recommendedName>
        <fullName evidence="2">PHR domain-containing protein</fullName>
    </recommendedName>
</protein>
<feature type="compositionally biased region" description="Basic and acidic residues" evidence="1">
    <location>
        <begin position="396"/>
        <end position="406"/>
    </location>
</feature>
<dbReference type="Pfam" id="PF08005">
    <property type="entry name" value="PHR"/>
    <property type="match status" value="1"/>
</dbReference>
<feature type="compositionally biased region" description="Basic and acidic residues" evidence="1">
    <location>
        <begin position="347"/>
        <end position="358"/>
    </location>
</feature>
<name>A0AAN8XGI5_HALRR</name>
<feature type="compositionally biased region" description="Polar residues" evidence="1">
    <location>
        <begin position="791"/>
        <end position="821"/>
    </location>
</feature>
<evidence type="ECO:0000259" key="2">
    <source>
        <dbReference type="Pfam" id="PF08005"/>
    </source>
</evidence>
<reference evidence="3 4" key="1">
    <citation type="submission" date="2023-11" db="EMBL/GenBank/DDBJ databases">
        <title>Halocaridina rubra genome assembly.</title>
        <authorList>
            <person name="Smith C."/>
        </authorList>
    </citation>
    <scope>NUCLEOTIDE SEQUENCE [LARGE SCALE GENOMIC DNA]</scope>
    <source>
        <strain evidence="3">EP-1</strain>
        <tissue evidence="3">Whole</tissue>
    </source>
</reference>
<feature type="region of interest" description="Disordered" evidence="1">
    <location>
        <begin position="239"/>
        <end position="331"/>
    </location>
</feature>
<dbReference type="InterPro" id="IPR038648">
    <property type="entry name" value="PHR_sf"/>
</dbReference>
<feature type="domain" description="PHR" evidence="2">
    <location>
        <begin position="95"/>
        <end position="216"/>
    </location>
</feature>
<feature type="compositionally biased region" description="Low complexity" evidence="1">
    <location>
        <begin position="732"/>
        <end position="744"/>
    </location>
</feature>
<dbReference type="Gene3D" id="2.60.120.820">
    <property type="entry name" value="PHR domain"/>
    <property type="match status" value="1"/>
</dbReference>
<accession>A0AAN8XGI5</accession>
<feature type="compositionally biased region" description="Polar residues" evidence="1">
    <location>
        <begin position="577"/>
        <end position="590"/>
    </location>
</feature>
<organism evidence="3 4">
    <name type="scientific">Halocaridina rubra</name>
    <name type="common">Hawaiian red shrimp</name>
    <dbReference type="NCBI Taxonomy" id="373956"/>
    <lineage>
        <taxon>Eukaryota</taxon>
        <taxon>Metazoa</taxon>
        <taxon>Ecdysozoa</taxon>
        <taxon>Arthropoda</taxon>
        <taxon>Crustacea</taxon>
        <taxon>Multicrustacea</taxon>
        <taxon>Malacostraca</taxon>
        <taxon>Eumalacostraca</taxon>
        <taxon>Eucarida</taxon>
        <taxon>Decapoda</taxon>
        <taxon>Pleocyemata</taxon>
        <taxon>Caridea</taxon>
        <taxon>Atyoidea</taxon>
        <taxon>Atyidae</taxon>
        <taxon>Halocaridina</taxon>
    </lineage>
</organism>
<feature type="region of interest" description="Disordered" evidence="1">
    <location>
        <begin position="347"/>
        <end position="435"/>
    </location>
</feature>
<dbReference type="Proteomes" id="UP001381693">
    <property type="component" value="Unassembled WGS sequence"/>
</dbReference>
<feature type="compositionally biased region" description="Low complexity" evidence="1">
    <location>
        <begin position="616"/>
        <end position="651"/>
    </location>
</feature>
<dbReference type="EMBL" id="JAXCGZ010002600">
    <property type="protein sequence ID" value="KAK7083731.1"/>
    <property type="molecule type" value="Genomic_DNA"/>
</dbReference>
<evidence type="ECO:0000313" key="4">
    <source>
        <dbReference type="Proteomes" id="UP001381693"/>
    </source>
</evidence>
<feature type="compositionally biased region" description="Basic and acidic residues" evidence="1">
    <location>
        <begin position="597"/>
        <end position="615"/>
    </location>
</feature>
<dbReference type="InterPro" id="IPR012983">
    <property type="entry name" value="PHR"/>
</dbReference>
<keyword evidence="4" id="KW-1185">Reference proteome</keyword>